<dbReference type="InterPro" id="IPR037523">
    <property type="entry name" value="VOC_core"/>
</dbReference>
<gene>
    <name evidence="2" type="ORF">ACFFTL_31340</name>
</gene>
<dbReference type="Gene3D" id="3.10.180.10">
    <property type="entry name" value="2,3-Dihydroxybiphenyl 1,2-Dioxygenase, domain 1"/>
    <property type="match status" value="1"/>
</dbReference>
<dbReference type="EMBL" id="JBHMCG010000137">
    <property type="protein sequence ID" value="MFB9576661.1"/>
    <property type="molecule type" value="Genomic_DNA"/>
</dbReference>
<reference evidence="2 3" key="1">
    <citation type="submission" date="2024-09" db="EMBL/GenBank/DDBJ databases">
        <authorList>
            <person name="Sun Q."/>
            <person name="Mori K."/>
        </authorList>
    </citation>
    <scope>NUCLEOTIDE SEQUENCE [LARGE SCALE GENOMIC DNA]</scope>
    <source>
        <strain evidence="2 3">JCM 3331</strain>
    </source>
</reference>
<dbReference type="Proteomes" id="UP001589710">
    <property type="component" value="Unassembled WGS sequence"/>
</dbReference>
<dbReference type="InterPro" id="IPR029068">
    <property type="entry name" value="Glyas_Bleomycin-R_OHBP_Dase"/>
</dbReference>
<evidence type="ECO:0000313" key="3">
    <source>
        <dbReference type="Proteomes" id="UP001589710"/>
    </source>
</evidence>
<name>A0ABV5RHT3_9ACTN</name>
<organism evidence="2 3">
    <name type="scientific">Streptomyces yanii</name>
    <dbReference type="NCBI Taxonomy" id="78510"/>
    <lineage>
        <taxon>Bacteria</taxon>
        <taxon>Bacillati</taxon>
        <taxon>Actinomycetota</taxon>
        <taxon>Actinomycetes</taxon>
        <taxon>Kitasatosporales</taxon>
        <taxon>Streptomycetaceae</taxon>
        <taxon>Streptomyces</taxon>
    </lineage>
</organism>
<dbReference type="PANTHER" id="PTHR33993">
    <property type="entry name" value="GLYOXALASE-RELATED"/>
    <property type="match status" value="1"/>
</dbReference>
<dbReference type="Pfam" id="PF00903">
    <property type="entry name" value="Glyoxalase"/>
    <property type="match status" value="1"/>
</dbReference>
<comment type="caution">
    <text evidence="2">The sequence shown here is derived from an EMBL/GenBank/DDBJ whole genome shotgun (WGS) entry which is preliminary data.</text>
</comment>
<proteinExistence type="predicted"/>
<dbReference type="RefSeq" id="WP_345513793.1">
    <property type="nucleotide sequence ID" value="NZ_BAAAXD010000025.1"/>
</dbReference>
<feature type="domain" description="VOC" evidence="1">
    <location>
        <begin position="4"/>
        <end position="113"/>
    </location>
</feature>
<keyword evidence="3" id="KW-1185">Reference proteome</keyword>
<protein>
    <submittedName>
        <fullName evidence="2">VOC family protein</fullName>
    </submittedName>
</protein>
<dbReference type="SUPFAM" id="SSF54593">
    <property type="entry name" value="Glyoxalase/Bleomycin resistance protein/Dihydroxybiphenyl dioxygenase"/>
    <property type="match status" value="1"/>
</dbReference>
<dbReference type="InterPro" id="IPR004360">
    <property type="entry name" value="Glyas_Fos-R_dOase_dom"/>
</dbReference>
<accession>A0ABV5RHT3</accession>
<evidence type="ECO:0000259" key="1">
    <source>
        <dbReference type="PROSITE" id="PS51819"/>
    </source>
</evidence>
<evidence type="ECO:0000313" key="2">
    <source>
        <dbReference type="EMBL" id="MFB9576661.1"/>
    </source>
</evidence>
<sequence>MTAGIKTIIYPVKDLAGAKSLFNTLLGTEPVMDEPYYVGYRVAGQDIGLDPHGHSKGMTGPLAYWHVDDIEADVKKLLEAGAETVQAIQDVGGGKLTASLKDADGNAIGLIQPA</sequence>
<dbReference type="InterPro" id="IPR052164">
    <property type="entry name" value="Anthracycline_SecMetBiosynth"/>
</dbReference>
<dbReference type="PROSITE" id="PS51819">
    <property type="entry name" value="VOC"/>
    <property type="match status" value="1"/>
</dbReference>